<feature type="chain" id="PRO_5046352824" description="Secreted protein" evidence="1">
    <location>
        <begin position="29"/>
        <end position="149"/>
    </location>
</feature>
<reference evidence="2 3" key="1">
    <citation type="submission" date="2023-07" db="EMBL/GenBank/DDBJ databases">
        <title>Comparative genomics of wheat-associated soil bacteria to identify genetic determinants of phenazine resistance.</title>
        <authorList>
            <person name="Mouncey N."/>
        </authorList>
    </citation>
    <scope>NUCLEOTIDE SEQUENCE [LARGE SCALE GENOMIC DNA]</scope>
    <source>
        <strain evidence="2 3">W2I16</strain>
    </source>
</reference>
<keyword evidence="3" id="KW-1185">Reference proteome</keyword>
<sequence length="149" mass="16033">MSRRSLRTVLAAGGAAAVMALLPTSAQAQQFSGGNYGAYGNEGQYPTTNFCSGTFRQIGATKTFQGMSLKYFYSDKCGSFARIDNSRANCEAVLERCNNGAGRPDGWVSETVDNGITYAYTMMGSNLNGRVSRALLACDGEELARTDWF</sequence>
<comment type="caution">
    <text evidence="2">The sequence shown here is derived from an EMBL/GenBank/DDBJ whole genome shotgun (WGS) entry which is preliminary data.</text>
</comment>
<gene>
    <name evidence="2" type="ORF">QFZ49_004497</name>
</gene>
<name>A0ABU0RRD8_9ACTN</name>
<evidence type="ECO:0000313" key="3">
    <source>
        <dbReference type="Proteomes" id="UP001223072"/>
    </source>
</evidence>
<accession>A0ABU0RRD8</accession>
<evidence type="ECO:0000256" key="1">
    <source>
        <dbReference type="SAM" id="SignalP"/>
    </source>
</evidence>
<keyword evidence="1" id="KW-0732">Signal</keyword>
<dbReference type="Proteomes" id="UP001223072">
    <property type="component" value="Unassembled WGS sequence"/>
</dbReference>
<dbReference type="PROSITE" id="PS51318">
    <property type="entry name" value="TAT"/>
    <property type="match status" value="1"/>
</dbReference>
<feature type="signal peptide" evidence="1">
    <location>
        <begin position="1"/>
        <end position="28"/>
    </location>
</feature>
<organism evidence="2 3">
    <name type="scientific">Streptomyces turgidiscabies</name>
    <dbReference type="NCBI Taxonomy" id="85558"/>
    <lineage>
        <taxon>Bacteria</taxon>
        <taxon>Bacillati</taxon>
        <taxon>Actinomycetota</taxon>
        <taxon>Actinomycetes</taxon>
        <taxon>Kitasatosporales</taxon>
        <taxon>Streptomycetaceae</taxon>
        <taxon>Streptomyces</taxon>
    </lineage>
</organism>
<proteinExistence type="predicted"/>
<evidence type="ECO:0008006" key="4">
    <source>
        <dbReference type="Google" id="ProtNLM"/>
    </source>
</evidence>
<dbReference type="InterPro" id="IPR006311">
    <property type="entry name" value="TAT_signal"/>
</dbReference>
<dbReference type="EMBL" id="JAUSZS010000004">
    <property type="protein sequence ID" value="MDQ0934557.1"/>
    <property type="molecule type" value="Genomic_DNA"/>
</dbReference>
<evidence type="ECO:0000313" key="2">
    <source>
        <dbReference type="EMBL" id="MDQ0934557.1"/>
    </source>
</evidence>
<protein>
    <recommendedName>
        <fullName evidence="4">Secreted protein</fullName>
    </recommendedName>
</protein>